<dbReference type="Proteomes" id="UP000823941">
    <property type="component" value="Chromosome 7"/>
</dbReference>
<evidence type="ECO:0000313" key="3">
    <source>
        <dbReference type="Proteomes" id="UP000823941"/>
    </source>
</evidence>
<gene>
    <name evidence="2" type="ORF">JYU34_005437</name>
</gene>
<feature type="transmembrane region" description="Helical" evidence="1">
    <location>
        <begin position="61"/>
        <end position="80"/>
    </location>
</feature>
<reference evidence="2 3" key="1">
    <citation type="submission" date="2021-06" db="EMBL/GenBank/DDBJ databases">
        <title>A haploid diamondback moth (Plutella xylostella L.) genome assembly resolves 31 chromosomes and identifies a diamide resistance mutation.</title>
        <authorList>
            <person name="Ward C.M."/>
            <person name="Perry K.D."/>
            <person name="Baker G."/>
            <person name="Powis K."/>
            <person name="Heckel D.G."/>
            <person name="Baxter S.W."/>
        </authorList>
    </citation>
    <scope>NUCLEOTIDE SEQUENCE [LARGE SCALE GENOMIC DNA]</scope>
    <source>
        <strain evidence="2 3">LV</strain>
        <tissue evidence="2">Single pupa</tissue>
    </source>
</reference>
<comment type="caution">
    <text evidence="2">The sequence shown here is derived from an EMBL/GenBank/DDBJ whole genome shotgun (WGS) entry which is preliminary data.</text>
</comment>
<protein>
    <submittedName>
        <fullName evidence="2">Uncharacterized protein</fullName>
    </submittedName>
</protein>
<sequence>MERFDSMDSNGSDYECCGGGSCSRSDSISLPFDPGCLENVILNIGDVFDLRVLMSSDRVKGALLLTGGLAVAGGLLGRHVGGQLGAAVGGAVGGACGLGIVAISMRDIWQEIKAKLSELFDIVYDYLAGMGINDYRKAFSFITQKNAMSKELAMVVVQFTASVLGKKVLSSLTQGQG</sequence>
<accession>A0ABQ7QWP7</accession>
<keyword evidence="1" id="KW-0472">Membrane</keyword>
<name>A0ABQ7QWP7_PLUXY</name>
<keyword evidence="3" id="KW-1185">Reference proteome</keyword>
<organism evidence="2 3">
    <name type="scientific">Plutella xylostella</name>
    <name type="common">Diamondback moth</name>
    <name type="synonym">Plutella maculipennis</name>
    <dbReference type="NCBI Taxonomy" id="51655"/>
    <lineage>
        <taxon>Eukaryota</taxon>
        <taxon>Metazoa</taxon>
        <taxon>Ecdysozoa</taxon>
        <taxon>Arthropoda</taxon>
        <taxon>Hexapoda</taxon>
        <taxon>Insecta</taxon>
        <taxon>Pterygota</taxon>
        <taxon>Neoptera</taxon>
        <taxon>Endopterygota</taxon>
        <taxon>Lepidoptera</taxon>
        <taxon>Glossata</taxon>
        <taxon>Ditrysia</taxon>
        <taxon>Yponomeutoidea</taxon>
        <taxon>Plutellidae</taxon>
        <taxon>Plutella</taxon>
    </lineage>
</organism>
<feature type="transmembrane region" description="Helical" evidence="1">
    <location>
        <begin position="86"/>
        <end position="105"/>
    </location>
</feature>
<proteinExistence type="predicted"/>
<evidence type="ECO:0000313" key="2">
    <source>
        <dbReference type="EMBL" id="KAG7309469.1"/>
    </source>
</evidence>
<keyword evidence="1" id="KW-1133">Transmembrane helix</keyword>
<dbReference type="EMBL" id="JAHIBW010000007">
    <property type="protein sequence ID" value="KAG7309469.1"/>
    <property type="molecule type" value="Genomic_DNA"/>
</dbReference>
<keyword evidence="1" id="KW-0812">Transmembrane</keyword>
<evidence type="ECO:0000256" key="1">
    <source>
        <dbReference type="SAM" id="Phobius"/>
    </source>
</evidence>